<reference evidence="1" key="1">
    <citation type="submission" date="2017-01" db="EMBL/GenBank/DDBJ databases">
        <authorList>
            <person name="Assis F.L."/>
            <person name="Abrahao J.S."/>
            <person name="Silva L."/>
            <person name="Khalil J.B."/>
            <person name="Rodrigues R."/>
            <person name="Silva L.S."/>
            <person name="Arantes T."/>
            <person name="Boratto P."/>
            <person name="Andrade M."/>
            <person name="Kroon E.G."/>
            <person name="Ribeiro B."/>
            <person name="Bergier I."/>
            <person name="Seligmann H."/>
            <person name="Ghigo E."/>
            <person name="Colson P."/>
            <person name="Levasseur A."/>
            <person name="Raoult D."/>
            <person name="Scola B.L."/>
        </authorList>
    </citation>
    <scope>NUCLEOTIDE SEQUENCE</scope>
    <source>
        <strain evidence="1">Soda lake</strain>
    </source>
</reference>
<name>A0A6N1NT78_9VIRU</name>
<proteinExistence type="predicted"/>
<reference evidence="1" key="2">
    <citation type="journal article" date="2018" name="Nat. Commun.">
        <title>Tailed giant Tupanvirus possesses the most complete translational apparatus of the known virosphere.</title>
        <authorList>
            <person name="Abrahao J."/>
            <person name="Silva L."/>
            <person name="Silva L.S."/>
            <person name="Khalil J.Y.B."/>
            <person name="Rodrigues R."/>
            <person name="Arantes T."/>
            <person name="Assis F."/>
            <person name="Boratto P."/>
            <person name="Andrade M."/>
            <person name="Kroon E.G."/>
            <person name="Ribeiro B."/>
            <person name="Bergier I."/>
            <person name="Seligmann H."/>
            <person name="Ghigo E."/>
            <person name="Colson P."/>
            <person name="Levasseur A."/>
            <person name="Kroemer G."/>
            <person name="Raoult D."/>
            <person name="La Scola B."/>
        </authorList>
    </citation>
    <scope>NUCLEOTIDE SEQUENCE [LARGE SCALE GENOMIC DNA]</scope>
    <source>
        <strain evidence="1">Soda lake</strain>
    </source>
</reference>
<organism evidence="1">
    <name type="scientific">Tupanvirus soda lake</name>
    <dbReference type="NCBI Taxonomy" id="2126985"/>
    <lineage>
        <taxon>Viruses</taxon>
        <taxon>Varidnaviria</taxon>
        <taxon>Bamfordvirae</taxon>
        <taxon>Nucleocytoviricota</taxon>
        <taxon>Megaviricetes</taxon>
        <taxon>Imitervirales</taxon>
        <taxon>Mimiviridae</taxon>
        <taxon>Megamimivirinae</taxon>
        <taxon>Tupanvirus</taxon>
        <taxon>Tupanvirus salinum</taxon>
    </lineage>
</organism>
<evidence type="ECO:0000313" key="1">
    <source>
        <dbReference type="EMBL" id="QKU34773.1"/>
    </source>
</evidence>
<dbReference type="KEGG" id="vg:80518182"/>
<accession>A0A6N1NT78</accession>
<dbReference type="GeneID" id="80518182"/>
<dbReference type="EMBL" id="KY523104">
    <property type="protein sequence ID" value="QKU34773.1"/>
    <property type="molecule type" value="Genomic_DNA"/>
</dbReference>
<protein>
    <submittedName>
        <fullName evidence="1">Putative orfan</fullName>
    </submittedName>
</protein>
<sequence length="248" mass="28947">MESGVTKNYYVFCEYRSNFPHEAVFFPVFVNCEMQSSFDELIALFSTKPAHYIIEEIYEKSQENPQSSHCIKKFIGYNINGKTDSSITTMKLLSKWKSFIYSEEFENVNEKDNEDQLGIFSVYFNGKEKFYSPLELYDKIMSTKNTSDNNNDIIVDKCVMISEKPSDYKPKPTLRFFLAKNFTMTIDDVKNKLLQDKRIVNVQVASGRDSIHSCGFGYVYPDSLRTLEDFLEKQKMSFDDMEVYFDLG</sequence>
<dbReference type="RefSeq" id="YP_010781418.1">
    <property type="nucleotide sequence ID" value="NC_075039.1"/>
</dbReference>